<dbReference type="GO" id="GO:0042840">
    <property type="term" value="P:D-glucuronate catabolic process"/>
    <property type="evidence" value="ECO:0007669"/>
    <property type="project" value="TreeGrafter"/>
</dbReference>
<comment type="pathway">
    <text evidence="2">Carbohydrate metabolism; pentose and glucuronate interconversion.</text>
</comment>
<evidence type="ECO:0000256" key="2">
    <source>
        <dbReference type="ARBA" id="ARBA00004892"/>
    </source>
</evidence>
<evidence type="ECO:0000256" key="1">
    <source>
        <dbReference type="ARBA" id="ARBA00001165"/>
    </source>
</evidence>
<evidence type="ECO:0000256" key="6">
    <source>
        <dbReference type="ARBA" id="ARBA00023235"/>
    </source>
</evidence>
<evidence type="ECO:0000256" key="4">
    <source>
        <dbReference type="ARBA" id="ARBA00012546"/>
    </source>
</evidence>
<gene>
    <name evidence="7" type="ORF">XE02_1604</name>
</gene>
<dbReference type="EMBL" id="LGGW01000233">
    <property type="protein sequence ID" value="KUK84753.1"/>
    <property type="molecule type" value="Genomic_DNA"/>
</dbReference>
<dbReference type="Proteomes" id="UP000055014">
    <property type="component" value="Unassembled WGS sequence"/>
</dbReference>
<dbReference type="Pfam" id="PF02614">
    <property type="entry name" value="UxaC"/>
    <property type="match status" value="1"/>
</dbReference>
<dbReference type="SUPFAM" id="SSF51556">
    <property type="entry name" value="Metallo-dependent hydrolases"/>
    <property type="match status" value="1"/>
</dbReference>
<dbReference type="Gene3D" id="3.20.20.140">
    <property type="entry name" value="Metal-dependent hydrolases"/>
    <property type="match status" value="1"/>
</dbReference>
<comment type="caution">
    <text evidence="7">The sequence shown here is derived from an EMBL/GenBank/DDBJ whole genome shotgun (WGS) entry which is preliminary data.</text>
</comment>
<evidence type="ECO:0000313" key="8">
    <source>
        <dbReference type="Proteomes" id="UP000055014"/>
    </source>
</evidence>
<sequence length="430" mass="50160">ENKPFPNIWRAEVLEDKEEYKNNDHYIIQLASKLDGFSQSFARNNNISDFEKWMALARVFPQMEGNHVHQWMHLDLKRMFDIEDLLSEKTGENIWHKTKEQLQKASLLPQNILRRVNARLICTTDDPCDDLRYHEQARKIPWIKFLPTFRPDAYGNIFDPKWRTNVEKICQLTGQDVTLNGLVQGLRARHAYFVKMGARASDHGLLEPYGLEVEQKRAEQIFQEAYEQKKSFSIYGHETKEFISYLMHQFCAMNQEQKMVTQIHYGAVRDANQYLFNQWGPDVGGDVAAEHINVVENLRPLLSKFFSGKDEREGHLVLYSMNQTFFPTNLMLERAFPRVHTGFPWWQNDNIYIMEDYLLHLISASLWSSSAGPVCDGRKILSEGSRFEVFDRIISRALGKLWSTGAISKEGAFRAAKGLMIENQRKIFQL</sequence>
<dbReference type="GO" id="GO:0008880">
    <property type="term" value="F:glucuronate isomerase activity"/>
    <property type="evidence" value="ECO:0007669"/>
    <property type="project" value="UniProtKB-EC"/>
</dbReference>
<dbReference type="GO" id="GO:0019698">
    <property type="term" value="P:D-galacturonate catabolic process"/>
    <property type="evidence" value="ECO:0007669"/>
    <property type="project" value="TreeGrafter"/>
</dbReference>
<evidence type="ECO:0000256" key="3">
    <source>
        <dbReference type="ARBA" id="ARBA00008397"/>
    </source>
</evidence>
<dbReference type="Gene3D" id="1.10.2020.10">
    <property type="entry name" value="uronate isomerase, domain 2, chain A"/>
    <property type="match status" value="1"/>
</dbReference>
<evidence type="ECO:0000313" key="7">
    <source>
        <dbReference type="EMBL" id="KUK84753.1"/>
    </source>
</evidence>
<name>A0A101HX95_9BACT</name>
<proteinExistence type="inferred from homology"/>
<dbReference type="PANTHER" id="PTHR30068:SF4">
    <property type="entry name" value="URONATE ISOMERASE"/>
    <property type="match status" value="1"/>
</dbReference>
<dbReference type="InterPro" id="IPR032466">
    <property type="entry name" value="Metal_Hydrolase"/>
</dbReference>
<comment type="catalytic activity">
    <reaction evidence="1">
        <text>D-glucuronate = D-fructuronate</text>
        <dbReference type="Rhea" id="RHEA:13049"/>
        <dbReference type="ChEBI" id="CHEBI:58720"/>
        <dbReference type="ChEBI" id="CHEBI:59863"/>
        <dbReference type="EC" id="5.3.1.12"/>
    </reaction>
</comment>
<feature type="non-terminal residue" evidence="7">
    <location>
        <position position="1"/>
    </location>
</feature>
<comment type="similarity">
    <text evidence="3">Belongs to the metallo-dependent hydrolases superfamily. Uronate isomerase family.</text>
</comment>
<keyword evidence="6 7" id="KW-0413">Isomerase</keyword>
<protein>
    <recommendedName>
        <fullName evidence="5">Uronate isomerase</fullName>
        <ecNumber evidence="4">5.3.1.12</ecNumber>
    </recommendedName>
</protein>
<dbReference type="InterPro" id="IPR003766">
    <property type="entry name" value="Uronate_isomerase"/>
</dbReference>
<evidence type="ECO:0000256" key="5">
    <source>
        <dbReference type="ARBA" id="ARBA00020555"/>
    </source>
</evidence>
<dbReference type="UniPathway" id="UPA00246"/>
<organism evidence="7 8">
    <name type="scientific">Mesotoga infera</name>
    <dbReference type="NCBI Taxonomy" id="1236046"/>
    <lineage>
        <taxon>Bacteria</taxon>
        <taxon>Thermotogati</taxon>
        <taxon>Thermotogota</taxon>
        <taxon>Thermotogae</taxon>
        <taxon>Kosmotogales</taxon>
        <taxon>Kosmotogaceae</taxon>
        <taxon>Mesotoga</taxon>
    </lineage>
</organism>
<accession>A0A101HX95</accession>
<dbReference type="PANTHER" id="PTHR30068">
    <property type="entry name" value="URONATE ISOMERASE"/>
    <property type="match status" value="1"/>
</dbReference>
<dbReference type="AlphaFoldDB" id="A0A101HX95"/>
<dbReference type="PATRIC" id="fig|1236046.5.peg.36"/>
<reference evidence="8" key="1">
    <citation type="journal article" date="2015" name="MBio">
        <title>Genome-Resolved Metagenomic Analysis Reveals Roles for Candidate Phyla and Other Microbial Community Members in Biogeochemical Transformations in Oil Reservoirs.</title>
        <authorList>
            <person name="Hu P."/>
            <person name="Tom L."/>
            <person name="Singh A."/>
            <person name="Thomas B.C."/>
            <person name="Baker B.J."/>
            <person name="Piceno Y.M."/>
            <person name="Andersen G.L."/>
            <person name="Banfield J.F."/>
        </authorList>
    </citation>
    <scope>NUCLEOTIDE SEQUENCE [LARGE SCALE GENOMIC DNA]</scope>
</reference>
<dbReference type="EC" id="5.3.1.12" evidence="4"/>